<evidence type="ECO:0000313" key="10">
    <source>
        <dbReference type="EMBL" id="SDI68505.1"/>
    </source>
</evidence>
<proteinExistence type="inferred from homology"/>
<evidence type="ECO:0000256" key="1">
    <source>
        <dbReference type="ARBA" id="ARBA00004429"/>
    </source>
</evidence>
<name>A0A1G8MKZ6_9BACI</name>
<organism evidence="10 11">
    <name type="scientific">Alteribacillus bidgolensis</name>
    <dbReference type="NCBI Taxonomy" id="930129"/>
    <lineage>
        <taxon>Bacteria</taxon>
        <taxon>Bacillati</taxon>
        <taxon>Bacillota</taxon>
        <taxon>Bacilli</taxon>
        <taxon>Bacillales</taxon>
        <taxon>Bacillaceae</taxon>
        <taxon>Alteribacillus</taxon>
    </lineage>
</organism>
<keyword evidence="5 8" id="KW-0812">Transmembrane</keyword>
<dbReference type="GO" id="GO:0055085">
    <property type="term" value="P:transmembrane transport"/>
    <property type="evidence" value="ECO:0007669"/>
    <property type="project" value="InterPro"/>
</dbReference>
<evidence type="ECO:0000259" key="9">
    <source>
        <dbReference type="PROSITE" id="PS50928"/>
    </source>
</evidence>
<reference evidence="10 11" key="1">
    <citation type="submission" date="2016-10" db="EMBL/GenBank/DDBJ databases">
        <authorList>
            <person name="de Groot N.N."/>
        </authorList>
    </citation>
    <scope>NUCLEOTIDE SEQUENCE [LARGE SCALE GENOMIC DNA]</scope>
    <source>
        <strain evidence="11">P4B,CCM 7963,CECT 7998,DSM 25260,IBRC-M 10614,KCTC 13821</strain>
    </source>
</reference>
<comment type="subcellular location">
    <subcellularLocation>
        <location evidence="1">Cell inner membrane</location>
        <topology evidence="1">Multi-pass membrane protein</topology>
    </subcellularLocation>
    <subcellularLocation>
        <location evidence="8">Cell membrane</location>
        <topology evidence="8">Multi-pass membrane protein</topology>
    </subcellularLocation>
</comment>
<dbReference type="Gene3D" id="1.10.3720.10">
    <property type="entry name" value="MetI-like"/>
    <property type="match status" value="2"/>
</dbReference>
<accession>A0A1G8MKZ6</accession>
<keyword evidence="4" id="KW-0997">Cell inner membrane</keyword>
<keyword evidence="3" id="KW-1003">Cell membrane</keyword>
<feature type="transmembrane region" description="Helical" evidence="8">
    <location>
        <begin position="442"/>
        <end position="460"/>
    </location>
</feature>
<keyword evidence="11" id="KW-1185">Reference proteome</keyword>
<feature type="transmembrane region" description="Helical" evidence="8">
    <location>
        <begin position="165"/>
        <end position="185"/>
    </location>
</feature>
<dbReference type="STRING" id="930129.SAMN05216352_11085"/>
<evidence type="ECO:0000256" key="8">
    <source>
        <dbReference type="RuleBase" id="RU363032"/>
    </source>
</evidence>
<dbReference type="AlphaFoldDB" id="A0A1G8MKZ6"/>
<dbReference type="SUPFAM" id="SSF161098">
    <property type="entry name" value="MetI-like"/>
    <property type="match status" value="2"/>
</dbReference>
<dbReference type="EMBL" id="FNDU01000010">
    <property type="protein sequence ID" value="SDI68505.1"/>
    <property type="molecule type" value="Genomic_DNA"/>
</dbReference>
<feature type="domain" description="ABC transmembrane type-1" evidence="9">
    <location>
        <begin position="78"/>
        <end position="286"/>
    </location>
</feature>
<comment type="similarity">
    <text evidence="8">Belongs to the binding-protein-dependent transport system permease family.</text>
</comment>
<dbReference type="RefSeq" id="WP_245917816.1">
    <property type="nucleotide sequence ID" value="NZ_FNDU01000010.1"/>
</dbReference>
<evidence type="ECO:0000256" key="4">
    <source>
        <dbReference type="ARBA" id="ARBA00022519"/>
    </source>
</evidence>
<dbReference type="Proteomes" id="UP000199017">
    <property type="component" value="Unassembled WGS sequence"/>
</dbReference>
<gene>
    <name evidence="10" type="ORF">SAMN05216352_11085</name>
</gene>
<feature type="transmembrane region" description="Helical" evidence="8">
    <location>
        <begin position="268"/>
        <end position="290"/>
    </location>
</feature>
<evidence type="ECO:0000256" key="3">
    <source>
        <dbReference type="ARBA" id="ARBA00022475"/>
    </source>
</evidence>
<feature type="domain" description="ABC transmembrane type-1" evidence="9">
    <location>
        <begin position="372"/>
        <end position="567"/>
    </location>
</feature>
<feature type="transmembrane region" description="Helical" evidence="8">
    <location>
        <begin position="498"/>
        <end position="516"/>
    </location>
</feature>
<evidence type="ECO:0000256" key="2">
    <source>
        <dbReference type="ARBA" id="ARBA00022448"/>
    </source>
</evidence>
<dbReference type="PANTHER" id="PTHR43357">
    <property type="entry name" value="INNER MEMBRANE ABC TRANSPORTER PERMEASE PROTEIN YDCV"/>
    <property type="match status" value="1"/>
</dbReference>
<feature type="transmembrane region" description="Helical" evidence="8">
    <location>
        <begin position="113"/>
        <end position="133"/>
    </location>
</feature>
<evidence type="ECO:0000256" key="5">
    <source>
        <dbReference type="ARBA" id="ARBA00022692"/>
    </source>
</evidence>
<protein>
    <submittedName>
        <fullName evidence="10">Iron(III) transport system permease protein</fullName>
    </submittedName>
</protein>
<feature type="transmembrane region" description="Helical" evidence="8">
    <location>
        <begin position="550"/>
        <end position="569"/>
    </location>
</feature>
<dbReference type="InterPro" id="IPR000515">
    <property type="entry name" value="MetI-like"/>
</dbReference>
<dbReference type="CDD" id="cd06261">
    <property type="entry name" value="TM_PBP2"/>
    <property type="match status" value="2"/>
</dbReference>
<dbReference type="PROSITE" id="PS50928">
    <property type="entry name" value="ABC_TM1"/>
    <property type="match status" value="2"/>
</dbReference>
<keyword evidence="7 8" id="KW-0472">Membrane</keyword>
<evidence type="ECO:0000313" key="11">
    <source>
        <dbReference type="Proteomes" id="UP000199017"/>
    </source>
</evidence>
<dbReference type="PANTHER" id="PTHR43357:SF3">
    <property type="entry name" value="FE(3+)-TRANSPORT SYSTEM PERMEASE PROTEIN FBPB 2"/>
    <property type="match status" value="1"/>
</dbReference>
<feature type="transmembrane region" description="Helical" evidence="8">
    <location>
        <begin position="29"/>
        <end position="51"/>
    </location>
</feature>
<feature type="transmembrane region" description="Helical" evidence="8">
    <location>
        <begin position="314"/>
        <end position="336"/>
    </location>
</feature>
<dbReference type="GO" id="GO:0005886">
    <property type="term" value="C:plasma membrane"/>
    <property type="evidence" value="ECO:0007669"/>
    <property type="project" value="UniProtKB-SubCell"/>
</dbReference>
<feature type="transmembrane region" description="Helical" evidence="8">
    <location>
        <begin position="407"/>
        <end position="430"/>
    </location>
</feature>
<feature type="transmembrane region" description="Helical" evidence="8">
    <location>
        <begin position="206"/>
        <end position="229"/>
    </location>
</feature>
<feature type="transmembrane region" description="Helical" evidence="8">
    <location>
        <begin position="372"/>
        <end position="395"/>
    </location>
</feature>
<dbReference type="InterPro" id="IPR035906">
    <property type="entry name" value="MetI-like_sf"/>
</dbReference>
<keyword evidence="2 8" id="KW-0813">Transport</keyword>
<feature type="transmembrane region" description="Helical" evidence="8">
    <location>
        <begin position="82"/>
        <end position="106"/>
    </location>
</feature>
<evidence type="ECO:0000256" key="7">
    <source>
        <dbReference type="ARBA" id="ARBA00023136"/>
    </source>
</evidence>
<evidence type="ECO:0000256" key="6">
    <source>
        <dbReference type="ARBA" id="ARBA00022989"/>
    </source>
</evidence>
<dbReference type="Pfam" id="PF00528">
    <property type="entry name" value="BPD_transp_1"/>
    <property type="match status" value="2"/>
</dbReference>
<sequence length="580" mass="64337">MDQQVHPKRGKDVISSPSFSSNAILNRKVIIAVSLLIVLIFFILPVLRLLALSFTGETGATLSHYSHILSERRTWFVLKNTFFMVLGSTILSITLGVILAGVVTYSDIRAKRFIHIFVLLPFIIPSYIVTLSWTQLMSSNGWIANVLQLFPGEIEPLDLYSLEGMIFILGLSHYPLVYLFTVGVLKKIPRELEWASRSSGASRLATLRRVTLPLALPGIAGGGLLAFLANLDNFGIPAFLGIPANIPVLSTAIYQEVVNIGPQAFSRAATLSVLLGGTAVIGTLLQWLFIRKSKQMETPHEDRKPRFSFGRYRVWVEAALWIFLLFISFVPLFSMVSSSLIRTYGLNFSWENMTLNHYKFVLFENDKVQASLANSLILALITAVTALVIGTIIAYLRINRPSSFTRFLEVVISIPYALPGVVLALAMIFAWMEPLPGWNPGIYGSIWILIIAYVTRFMILQVRGSVTAFMQVDRSMEEASHIFGAKGYTKWRKIMTPLILPGVLGGAFLVFLTALTELTVSSLLWSSGSETIGLVIFNFEQAGYTTHSTAFSSVVVFLLLIGIGLMIGLQNLWNKKVKNV</sequence>
<keyword evidence="6 8" id="KW-1133">Transmembrane helix</keyword>